<dbReference type="GO" id="GO:0035925">
    <property type="term" value="F:mRNA 3'-UTR AU-rich region binding"/>
    <property type="evidence" value="ECO:0007669"/>
    <property type="project" value="TreeGrafter"/>
</dbReference>
<dbReference type="InterPro" id="IPR047618">
    <property type="entry name" value="QOR-like"/>
</dbReference>
<dbReference type="PANTHER" id="PTHR48106">
    <property type="entry name" value="QUINONE OXIDOREDUCTASE PIG3-RELATED"/>
    <property type="match status" value="1"/>
</dbReference>
<evidence type="ECO:0000313" key="5">
    <source>
        <dbReference type="Proteomes" id="UP000799118"/>
    </source>
</evidence>
<dbReference type="PANTHER" id="PTHR48106:SF13">
    <property type="entry name" value="QUINONE OXIDOREDUCTASE-RELATED"/>
    <property type="match status" value="1"/>
</dbReference>
<protein>
    <submittedName>
        <fullName evidence="4">NAD-P-binding protein</fullName>
    </submittedName>
</protein>
<dbReference type="GO" id="GO:0070402">
    <property type="term" value="F:NADPH binding"/>
    <property type="evidence" value="ECO:0007669"/>
    <property type="project" value="TreeGrafter"/>
</dbReference>
<dbReference type="Gene3D" id="3.90.180.10">
    <property type="entry name" value="Medium-chain alcohol dehydrogenases, catalytic domain"/>
    <property type="match status" value="1"/>
</dbReference>
<dbReference type="OrthoDB" id="48317at2759"/>
<sequence>MSTQTFEQGSDLNLPSTVQALAIAQTGDIDVVELMTLPFPKVEPGHIVVKIEYIGVNFIDTYFRKGLYILDSFPATLGEEAAGVIAKLPTDPAVLVDPNYQRWGFEVGGTVAVARCPRRKPNLRFGPWARVFPTRGVSTRITAASVSGATTAITFLSEAYPLTASPFSSHPSAYASEAVVFIHTIAGGLGLLLTQYAKHLGAKLIIGTTSTSDKAQLARSHGADEVILYKEAGLDGIIKRVMELTGGRGVDVVFDGVGKDTFEMDFEILARKGTLVSVGNASGAVEPFSPLKLMPKNIKLLRPTVGKYCVTPDEVYYYVNKVFELVSSGVLKVDIYKEYPFTTEGGRQAQRDLVGGKTMGKLIIKVSDQ</sequence>
<evidence type="ECO:0000256" key="1">
    <source>
        <dbReference type="ARBA" id="ARBA00022857"/>
    </source>
</evidence>
<dbReference type="SUPFAM" id="SSF50129">
    <property type="entry name" value="GroES-like"/>
    <property type="match status" value="1"/>
</dbReference>
<reference evidence="4" key="1">
    <citation type="journal article" date="2019" name="Environ. Microbiol.">
        <title>Fungal ecological strategies reflected in gene transcription - a case study of two litter decomposers.</title>
        <authorList>
            <person name="Barbi F."/>
            <person name="Kohler A."/>
            <person name="Barry K."/>
            <person name="Baskaran P."/>
            <person name="Daum C."/>
            <person name="Fauchery L."/>
            <person name="Ihrmark K."/>
            <person name="Kuo A."/>
            <person name="LaButti K."/>
            <person name="Lipzen A."/>
            <person name="Morin E."/>
            <person name="Grigoriev I.V."/>
            <person name="Henrissat B."/>
            <person name="Lindahl B."/>
            <person name="Martin F."/>
        </authorList>
    </citation>
    <scope>NUCLEOTIDE SEQUENCE</scope>
    <source>
        <strain evidence="4">JB14</strain>
    </source>
</reference>
<name>A0A6A4HZC3_9AGAR</name>
<dbReference type="GO" id="GO:0003960">
    <property type="term" value="F:quinone reductase (NADPH) activity"/>
    <property type="evidence" value="ECO:0007669"/>
    <property type="project" value="InterPro"/>
</dbReference>
<evidence type="ECO:0000313" key="4">
    <source>
        <dbReference type="EMBL" id="KAE9401945.1"/>
    </source>
</evidence>
<dbReference type="Proteomes" id="UP000799118">
    <property type="component" value="Unassembled WGS sequence"/>
</dbReference>
<dbReference type="InterPro" id="IPR013149">
    <property type="entry name" value="ADH-like_C"/>
</dbReference>
<dbReference type="InterPro" id="IPR036291">
    <property type="entry name" value="NAD(P)-bd_dom_sf"/>
</dbReference>
<evidence type="ECO:0000256" key="2">
    <source>
        <dbReference type="ARBA" id="ARBA00023002"/>
    </source>
</evidence>
<accession>A0A6A4HZC3</accession>
<dbReference type="EMBL" id="ML769440">
    <property type="protein sequence ID" value="KAE9401945.1"/>
    <property type="molecule type" value="Genomic_DNA"/>
</dbReference>
<dbReference type="InterPro" id="IPR013154">
    <property type="entry name" value="ADH-like_N"/>
</dbReference>
<keyword evidence="2" id="KW-0560">Oxidoreductase</keyword>
<dbReference type="InterPro" id="IPR020843">
    <property type="entry name" value="ER"/>
</dbReference>
<dbReference type="CDD" id="cd05286">
    <property type="entry name" value="QOR2"/>
    <property type="match status" value="1"/>
</dbReference>
<dbReference type="InterPro" id="IPR011032">
    <property type="entry name" value="GroES-like_sf"/>
</dbReference>
<evidence type="ECO:0000259" key="3">
    <source>
        <dbReference type="SMART" id="SM00829"/>
    </source>
</evidence>
<feature type="domain" description="Enoyl reductase (ER)" evidence="3">
    <location>
        <begin position="27"/>
        <end position="364"/>
    </location>
</feature>
<dbReference type="AlphaFoldDB" id="A0A6A4HZC3"/>
<dbReference type="GO" id="GO:0005829">
    <property type="term" value="C:cytosol"/>
    <property type="evidence" value="ECO:0007669"/>
    <property type="project" value="TreeGrafter"/>
</dbReference>
<organism evidence="4 5">
    <name type="scientific">Gymnopus androsaceus JB14</name>
    <dbReference type="NCBI Taxonomy" id="1447944"/>
    <lineage>
        <taxon>Eukaryota</taxon>
        <taxon>Fungi</taxon>
        <taxon>Dikarya</taxon>
        <taxon>Basidiomycota</taxon>
        <taxon>Agaricomycotina</taxon>
        <taxon>Agaricomycetes</taxon>
        <taxon>Agaricomycetidae</taxon>
        <taxon>Agaricales</taxon>
        <taxon>Marasmiineae</taxon>
        <taxon>Omphalotaceae</taxon>
        <taxon>Gymnopus</taxon>
    </lineage>
</organism>
<dbReference type="Pfam" id="PF08240">
    <property type="entry name" value="ADH_N"/>
    <property type="match status" value="1"/>
</dbReference>
<keyword evidence="5" id="KW-1185">Reference proteome</keyword>
<proteinExistence type="predicted"/>
<gene>
    <name evidence="4" type="ORF">BT96DRAFT_974545</name>
</gene>
<dbReference type="SMART" id="SM00829">
    <property type="entry name" value="PKS_ER"/>
    <property type="match status" value="1"/>
</dbReference>
<dbReference type="SUPFAM" id="SSF51735">
    <property type="entry name" value="NAD(P)-binding Rossmann-fold domains"/>
    <property type="match status" value="1"/>
</dbReference>
<dbReference type="Pfam" id="PF00107">
    <property type="entry name" value="ADH_zinc_N"/>
    <property type="match status" value="1"/>
</dbReference>
<dbReference type="Gene3D" id="3.40.50.720">
    <property type="entry name" value="NAD(P)-binding Rossmann-like Domain"/>
    <property type="match status" value="1"/>
</dbReference>
<keyword evidence="1" id="KW-0521">NADP</keyword>